<dbReference type="EMBL" id="SSTE01014001">
    <property type="protein sequence ID" value="KAA0046602.1"/>
    <property type="molecule type" value="Genomic_DNA"/>
</dbReference>
<protein>
    <submittedName>
        <fullName evidence="2">Retrotransposon protein</fullName>
    </submittedName>
</protein>
<dbReference type="AlphaFoldDB" id="A0A5A7TT49"/>
<comment type="caution">
    <text evidence="2">The sequence shown here is derived from an EMBL/GenBank/DDBJ whole genome shotgun (WGS) entry which is preliminary data.</text>
</comment>
<evidence type="ECO:0000313" key="3">
    <source>
        <dbReference type="Proteomes" id="UP000321393"/>
    </source>
</evidence>
<name>A0A5A7TT49_CUCMM</name>
<feature type="region of interest" description="Disordered" evidence="1">
    <location>
        <begin position="199"/>
        <end position="228"/>
    </location>
</feature>
<dbReference type="PANTHER" id="PTHR46250">
    <property type="entry name" value="MYB/SANT-LIKE DNA-BINDING DOMAIN PROTEIN-RELATED"/>
    <property type="match status" value="1"/>
</dbReference>
<proteinExistence type="predicted"/>
<evidence type="ECO:0000256" key="1">
    <source>
        <dbReference type="SAM" id="MobiDB-lite"/>
    </source>
</evidence>
<gene>
    <name evidence="2" type="ORF">E6C27_scaffold114G001460</name>
</gene>
<reference evidence="2 3" key="1">
    <citation type="submission" date="2019-08" db="EMBL/GenBank/DDBJ databases">
        <title>Draft genome sequences of two oriental melons (Cucumis melo L. var makuwa).</title>
        <authorList>
            <person name="Kwon S.-Y."/>
        </authorList>
    </citation>
    <scope>NUCLEOTIDE SEQUENCE [LARGE SCALE GENOMIC DNA]</scope>
    <source>
        <strain evidence="3">cv. SW 3</strain>
        <tissue evidence="2">Leaf</tissue>
    </source>
</reference>
<sequence>MINCKDIDNVDERDSAYAMTIAGDKIQYIKTTNEWSQWQDELAEAIMATSSRAPKHVWMKEKEDTLVKCLVELLPGCRVRVTIVIDCKINTLKQTFQAITEMYGSACSRFRWNDEAKCIIAEKELHPATKGLLNKSFYYYDKLAYVFERDRATGRFIETFADIGSNEHAEYEGFDMSDGNDMKFPSMYSQGIDMSQDDVRASRPAHVSDGKPGSSRSKRKRESQWEGEMPDLSNLDRVLCQRQLMRSMDNMHGFVEMTNKERKNFCKVFLRTSRDSLCPSLAGLLHLFLLHLDYDFYCCL</sequence>
<accession>A0A5A7TT49</accession>
<dbReference type="Proteomes" id="UP000321393">
    <property type="component" value="Unassembled WGS sequence"/>
</dbReference>
<dbReference type="OrthoDB" id="618098at2759"/>
<evidence type="ECO:0000313" key="2">
    <source>
        <dbReference type="EMBL" id="KAA0046602.1"/>
    </source>
</evidence>
<feature type="compositionally biased region" description="Basic and acidic residues" evidence="1">
    <location>
        <begin position="199"/>
        <end position="209"/>
    </location>
</feature>
<organism evidence="2 3">
    <name type="scientific">Cucumis melo var. makuwa</name>
    <name type="common">Oriental melon</name>
    <dbReference type="NCBI Taxonomy" id="1194695"/>
    <lineage>
        <taxon>Eukaryota</taxon>
        <taxon>Viridiplantae</taxon>
        <taxon>Streptophyta</taxon>
        <taxon>Embryophyta</taxon>
        <taxon>Tracheophyta</taxon>
        <taxon>Spermatophyta</taxon>
        <taxon>Magnoliopsida</taxon>
        <taxon>eudicotyledons</taxon>
        <taxon>Gunneridae</taxon>
        <taxon>Pentapetalae</taxon>
        <taxon>rosids</taxon>
        <taxon>fabids</taxon>
        <taxon>Cucurbitales</taxon>
        <taxon>Cucurbitaceae</taxon>
        <taxon>Benincaseae</taxon>
        <taxon>Cucumis</taxon>
    </lineage>
</organism>
<dbReference type="PANTHER" id="PTHR46250:SF18">
    <property type="entry name" value="MYB_SANT-LIKE DOMAIN-CONTAINING PROTEIN"/>
    <property type="match status" value="1"/>
</dbReference>